<reference evidence="7" key="1">
    <citation type="journal article" date="2020" name="Nature">
        <title>Giant virus diversity and host interactions through global metagenomics.</title>
        <authorList>
            <person name="Schulz F."/>
            <person name="Roux S."/>
            <person name="Paez-Espino D."/>
            <person name="Jungbluth S."/>
            <person name="Walsh D.A."/>
            <person name="Denef V.J."/>
            <person name="McMahon K.D."/>
            <person name="Konstantinidis K.T."/>
            <person name="Eloe-Fadrosh E.A."/>
            <person name="Kyrpides N.C."/>
            <person name="Woyke T."/>
        </authorList>
    </citation>
    <scope>NUCLEOTIDE SEQUENCE</scope>
    <source>
        <strain evidence="7">GVMAG-M-3300021425-14</strain>
    </source>
</reference>
<feature type="transmembrane region" description="Helical" evidence="6">
    <location>
        <begin position="191"/>
        <end position="209"/>
    </location>
</feature>
<dbReference type="InterPro" id="IPR001204">
    <property type="entry name" value="Phos_transporter"/>
</dbReference>
<feature type="transmembrane region" description="Helical" evidence="6">
    <location>
        <begin position="221"/>
        <end position="241"/>
    </location>
</feature>
<keyword evidence="2" id="KW-0813">Transport</keyword>
<feature type="transmembrane region" description="Helical" evidence="6">
    <location>
        <begin position="115"/>
        <end position="134"/>
    </location>
</feature>
<dbReference type="GO" id="GO:0005315">
    <property type="term" value="F:phosphate transmembrane transporter activity"/>
    <property type="evidence" value="ECO:0007669"/>
    <property type="project" value="InterPro"/>
</dbReference>
<dbReference type="GO" id="GO:0016020">
    <property type="term" value="C:membrane"/>
    <property type="evidence" value="ECO:0007669"/>
    <property type="project" value="UniProtKB-SubCell"/>
</dbReference>
<accession>A0A6C0CPQ6</accession>
<evidence type="ECO:0000256" key="1">
    <source>
        <dbReference type="ARBA" id="ARBA00004141"/>
    </source>
</evidence>
<feature type="transmembrane region" description="Helical" evidence="6">
    <location>
        <begin position="351"/>
        <end position="371"/>
    </location>
</feature>
<name>A0A6C0CPQ6_9ZZZZ</name>
<evidence type="ECO:0000256" key="2">
    <source>
        <dbReference type="ARBA" id="ARBA00022448"/>
    </source>
</evidence>
<protein>
    <recommendedName>
        <fullName evidence="8">Phosphate transporter</fullName>
    </recommendedName>
</protein>
<feature type="transmembrane region" description="Helical" evidence="6">
    <location>
        <begin position="6"/>
        <end position="31"/>
    </location>
</feature>
<dbReference type="EMBL" id="MN739464">
    <property type="protein sequence ID" value="QHT06112.1"/>
    <property type="molecule type" value="Genomic_DNA"/>
</dbReference>
<keyword evidence="3 6" id="KW-0812">Transmembrane</keyword>
<feature type="transmembrane region" description="Helical" evidence="6">
    <location>
        <begin position="82"/>
        <end position="103"/>
    </location>
</feature>
<keyword evidence="4 6" id="KW-1133">Transmembrane helix</keyword>
<sequence>MYTWIIIIGGLFSFFAAMGIGANDVANAYATSVGSKALTMKQAVVLASIFETAGSVLMGSHVTNTIRKGIADYKCFEEQPDLLMYGCMWVVLSVGLWLFLASYLEMPVSTTHSCVGGMVGMALALGGSECVIWYKPLTTFPYIGGVGGIVLSWFLSPLFSGIIASTLFYLLRQFVLRHEFESKRINWTYPILIGVTITINAFFIIYKGAKGLGLHKTPVELAVGVSFGCGLLCALLTIPFVPRIKNIINNKENNNEIELQNVTTEFTENSKKLNIKNDKELERVISLHENAEKFDKKTESTFRYLQIFTAICDSFSHGANDVANAIGPFAAMWAIYNSTDISKKNDMEGDAYWILGLGGVGIAVGLFLYGYRITNAIGTKLIKVTPSRGVAIELASALVIITGSRLKIPLSTTHCQVGATVGVGALEDPKSCGGINCKIFAKTAIGWIITCIIVGGTTGLLTAQGAYAPSKFNYCPVNNTM</sequence>
<keyword evidence="5 6" id="KW-0472">Membrane</keyword>
<evidence type="ECO:0000313" key="7">
    <source>
        <dbReference type="EMBL" id="QHT06112.1"/>
    </source>
</evidence>
<feature type="transmembrane region" description="Helical" evidence="6">
    <location>
        <begin position="140"/>
        <end position="171"/>
    </location>
</feature>
<proteinExistence type="predicted"/>
<dbReference type="PANTHER" id="PTHR11101:SF80">
    <property type="entry name" value="PHOSPHATE TRANSPORTER"/>
    <property type="match status" value="1"/>
</dbReference>
<dbReference type="PANTHER" id="PTHR11101">
    <property type="entry name" value="PHOSPHATE TRANSPORTER"/>
    <property type="match status" value="1"/>
</dbReference>
<feature type="transmembrane region" description="Helical" evidence="6">
    <location>
        <begin position="43"/>
        <end position="62"/>
    </location>
</feature>
<evidence type="ECO:0000256" key="4">
    <source>
        <dbReference type="ARBA" id="ARBA00022989"/>
    </source>
</evidence>
<evidence type="ECO:0000256" key="3">
    <source>
        <dbReference type="ARBA" id="ARBA00022692"/>
    </source>
</evidence>
<dbReference type="AlphaFoldDB" id="A0A6C0CPQ6"/>
<dbReference type="Pfam" id="PF01384">
    <property type="entry name" value="PHO4"/>
    <property type="match status" value="1"/>
</dbReference>
<evidence type="ECO:0000256" key="6">
    <source>
        <dbReference type="SAM" id="Phobius"/>
    </source>
</evidence>
<comment type="subcellular location">
    <subcellularLocation>
        <location evidence="1">Membrane</location>
        <topology evidence="1">Multi-pass membrane protein</topology>
    </subcellularLocation>
</comment>
<evidence type="ECO:0008006" key="8">
    <source>
        <dbReference type="Google" id="ProtNLM"/>
    </source>
</evidence>
<evidence type="ECO:0000256" key="5">
    <source>
        <dbReference type="ARBA" id="ARBA00023136"/>
    </source>
</evidence>
<dbReference type="GO" id="GO:0035435">
    <property type="term" value="P:phosphate ion transmembrane transport"/>
    <property type="evidence" value="ECO:0007669"/>
    <property type="project" value="TreeGrafter"/>
</dbReference>
<organism evidence="7">
    <name type="scientific">viral metagenome</name>
    <dbReference type="NCBI Taxonomy" id="1070528"/>
    <lineage>
        <taxon>unclassified sequences</taxon>
        <taxon>metagenomes</taxon>
        <taxon>organismal metagenomes</taxon>
    </lineage>
</organism>